<evidence type="ECO:0000256" key="1">
    <source>
        <dbReference type="SAM" id="MobiDB-lite"/>
    </source>
</evidence>
<keyword evidence="3" id="KW-1185">Reference proteome</keyword>
<feature type="region of interest" description="Disordered" evidence="1">
    <location>
        <begin position="1"/>
        <end position="92"/>
    </location>
</feature>
<reference evidence="2 3" key="1">
    <citation type="submission" date="2014-04" db="EMBL/GenBank/DDBJ databases">
        <authorList>
            <consortium name="DOE Joint Genome Institute"/>
            <person name="Kuo A."/>
            <person name="Girlanda M."/>
            <person name="Perotto S."/>
            <person name="Kohler A."/>
            <person name="Nagy L.G."/>
            <person name="Floudas D."/>
            <person name="Copeland A."/>
            <person name="Barry K.W."/>
            <person name="Cichocki N."/>
            <person name="Veneault-Fourrey C."/>
            <person name="LaButti K."/>
            <person name="Lindquist E.A."/>
            <person name="Lipzen A."/>
            <person name="Lundell T."/>
            <person name="Morin E."/>
            <person name="Murat C."/>
            <person name="Sun H."/>
            <person name="Tunlid A."/>
            <person name="Henrissat B."/>
            <person name="Grigoriev I.V."/>
            <person name="Hibbett D.S."/>
            <person name="Martin F."/>
            <person name="Nordberg H.P."/>
            <person name="Cantor M.N."/>
            <person name="Hua S.X."/>
        </authorList>
    </citation>
    <scope>NUCLEOTIDE SEQUENCE [LARGE SCALE GENOMIC DNA]</scope>
    <source>
        <strain evidence="2 3">MUT 4182</strain>
    </source>
</reference>
<evidence type="ECO:0000313" key="2">
    <source>
        <dbReference type="EMBL" id="KIO28522.1"/>
    </source>
</evidence>
<proteinExistence type="predicted"/>
<gene>
    <name evidence="2" type="ORF">M407DRAFT_180258</name>
</gene>
<dbReference type="EMBL" id="KN822993">
    <property type="protein sequence ID" value="KIO28522.1"/>
    <property type="molecule type" value="Genomic_DNA"/>
</dbReference>
<dbReference type="AlphaFoldDB" id="A0A0C3M4C7"/>
<feature type="compositionally biased region" description="Polar residues" evidence="1">
    <location>
        <begin position="55"/>
        <end position="90"/>
    </location>
</feature>
<sequence>MRSSEGQRSDVPIHEERPQCPLHAKIGIVVVSNPHVTGTGEDQGQVAREEEPTNDGDSTHTPSTEHNPTRAQTLITASSSPATNSESTVSELPALEYTELPRWKPGLNIITPSQPSTSISKVASAQVHTSSYSETIGCRAVIPAESHSNDSV</sequence>
<name>A0A0C3M4C7_9AGAM</name>
<dbReference type="HOGENOM" id="CLU_1723669_0_0_1"/>
<organism evidence="2 3">
    <name type="scientific">Tulasnella calospora MUT 4182</name>
    <dbReference type="NCBI Taxonomy" id="1051891"/>
    <lineage>
        <taxon>Eukaryota</taxon>
        <taxon>Fungi</taxon>
        <taxon>Dikarya</taxon>
        <taxon>Basidiomycota</taxon>
        <taxon>Agaricomycotina</taxon>
        <taxon>Agaricomycetes</taxon>
        <taxon>Cantharellales</taxon>
        <taxon>Tulasnellaceae</taxon>
        <taxon>Tulasnella</taxon>
    </lineage>
</organism>
<dbReference type="Proteomes" id="UP000054248">
    <property type="component" value="Unassembled WGS sequence"/>
</dbReference>
<reference evidence="3" key="2">
    <citation type="submission" date="2015-01" db="EMBL/GenBank/DDBJ databases">
        <title>Evolutionary Origins and Diversification of the Mycorrhizal Mutualists.</title>
        <authorList>
            <consortium name="DOE Joint Genome Institute"/>
            <consortium name="Mycorrhizal Genomics Consortium"/>
            <person name="Kohler A."/>
            <person name="Kuo A."/>
            <person name="Nagy L.G."/>
            <person name="Floudas D."/>
            <person name="Copeland A."/>
            <person name="Barry K.W."/>
            <person name="Cichocki N."/>
            <person name="Veneault-Fourrey C."/>
            <person name="LaButti K."/>
            <person name="Lindquist E.A."/>
            <person name="Lipzen A."/>
            <person name="Lundell T."/>
            <person name="Morin E."/>
            <person name="Murat C."/>
            <person name="Riley R."/>
            <person name="Ohm R."/>
            <person name="Sun H."/>
            <person name="Tunlid A."/>
            <person name="Henrissat B."/>
            <person name="Grigoriev I.V."/>
            <person name="Hibbett D.S."/>
            <person name="Martin F."/>
        </authorList>
    </citation>
    <scope>NUCLEOTIDE SEQUENCE [LARGE SCALE GENOMIC DNA]</scope>
    <source>
        <strain evidence="3">MUT 4182</strain>
    </source>
</reference>
<accession>A0A0C3M4C7</accession>
<feature type="compositionally biased region" description="Basic and acidic residues" evidence="1">
    <location>
        <begin position="1"/>
        <end position="18"/>
    </location>
</feature>
<evidence type="ECO:0000313" key="3">
    <source>
        <dbReference type="Proteomes" id="UP000054248"/>
    </source>
</evidence>
<protein>
    <submittedName>
        <fullName evidence="2">Uncharacterized protein</fullName>
    </submittedName>
</protein>